<accession>A0ABS5EMM1</accession>
<proteinExistence type="predicted"/>
<keyword evidence="1" id="KW-0812">Transmembrane</keyword>
<dbReference type="RefSeq" id="WP_211870984.1">
    <property type="nucleotide sequence ID" value="NZ_JAAEDI010000026.1"/>
</dbReference>
<dbReference type="InterPro" id="IPR001054">
    <property type="entry name" value="A/G_cyclase"/>
</dbReference>
<dbReference type="PROSITE" id="PS50885">
    <property type="entry name" value="HAMP"/>
    <property type="match status" value="1"/>
</dbReference>
<keyword evidence="1" id="KW-1133">Transmembrane helix</keyword>
<dbReference type="SUPFAM" id="SSF55073">
    <property type="entry name" value="Nucleotide cyclase"/>
    <property type="match status" value="1"/>
</dbReference>
<dbReference type="PANTHER" id="PTHR43081">
    <property type="entry name" value="ADENYLATE CYCLASE, TERMINAL-DIFFERENTIATION SPECIFIC-RELATED"/>
    <property type="match status" value="1"/>
</dbReference>
<dbReference type="InterPro" id="IPR050697">
    <property type="entry name" value="Adenylyl/Guanylyl_Cyclase_3/4"/>
</dbReference>
<dbReference type="InterPro" id="IPR003660">
    <property type="entry name" value="HAMP_dom"/>
</dbReference>
<gene>
    <name evidence="4" type="ORF">GXW78_21615</name>
</gene>
<dbReference type="Gene3D" id="6.10.340.10">
    <property type="match status" value="1"/>
</dbReference>
<feature type="domain" description="Guanylate cyclase" evidence="2">
    <location>
        <begin position="437"/>
        <end position="569"/>
    </location>
</feature>
<evidence type="ECO:0000256" key="1">
    <source>
        <dbReference type="SAM" id="Phobius"/>
    </source>
</evidence>
<keyword evidence="5" id="KW-1185">Reference proteome</keyword>
<dbReference type="Gene3D" id="3.30.70.1230">
    <property type="entry name" value="Nucleotide cyclase"/>
    <property type="match status" value="1"/>
</dbReference>
<feature type="transmembrane region" description="Helical" evidence="1">
    <location>
        <begin position="12"/>
        <end position="32"/>
    </location>
</feature>
<dbReference type="PANTHER" id="PTHR43081:SF1">
    <property type="entry name" value="ADENYLATE CYCLASE, TERMINAL-DIFFERENTIATION SPECIFIC"/>
    <property type="match status" value="1"/>
</dbReference>
<feature type="domain" description="HAMP" evidence="3">
    <location>
        <begin position="357"/>
        <end position="410"/>
    </location>
</feature>
<dbReference type="Pfam" id="PF00211">
    <property type="entry name" value="Guanylate_cyc"/>
    <property type="match status" value="1"/>
</dbReference>
<reference evidence="5" key="1">
    <citation type="journal article" date="2021" name="Syst. Appl. Microbiol.">
        <title>Roseomonas hellenica sp. nov., isolated from roots of wild-growing Alkanna tinctoria.</title>
        <authorList>
            <person name="Rat A."/>
            <person name="Naranjo H.D."/>
            <person name="Lebbe L."/>
            <person name="Cnockaert M."/>
            <person name="Krigas N."/>
            <person name="Grigoriadou K."/>
            <person name="Maloupa E."/>
            <person name="Willems A."/>
        </authorList>
    </citation>
    <scope>NUCLEOTIDE SEQUENCE [LARGE SCALE GENOMIC DNA]</scope>
    <source>
        <strain evidence="5">LMG 31159</strain>
    </source>
</reference>
<dbReference type="CDD" id="cd06225">
    <property type="entry name" value="HAMP"/>
    <property type="match status" value="1"/>
</dbReference>
<comment type="caution">
    <text evidence="4">The sequence shown here is derived from an EMBL/GenBank/DDBJ whole genome shotgun (WGS) entry which is preliminary data.</text>
</comment>
<keyword evidence="1" id="KW-0472">Membrane</keyword>
<feature type="transmembrane region" description="Helical" evidence="1">
    <location>
        <begin position="339"/>
        <end position="360"/>
    </location>
</feature>
<dbReference type="Proteomes" id="UP000698752">
    <property type="component" value="Unassembled WGS sequence"/>
</dbReference>
<dbReference type="CDD" id="cd07302">
    <property type="entry name" value="CHD"/>
    <property type="match status" value="1"/>
</dbReference>
<dbReference type="InterPro" id="IPR029787">
    <property type="entry name" value="Nucleotide_cyclase"/>
</dbReference>
<dbReference type="Pfam" id="PF00672">
    <property type="entry name" value="HAMP"/>
    <property type="match status" value="1"/>
</dbReference>
<evidence type="ECO:0000259" key="3">
    <source>
        <dbReference type="PROSITE" id="PS50885"/>
    </source>
</evidence>
<protein>
    <recommendedName>
        <fullName evidence="6">Adenylate/guanylate cyclase domain-containing protein</fullName>
    </recommendedName>
</protein>
<organism evidence="4 5">
    <name type="scientific">Neoroseomonas terrae</name>
    <dbReference type="NCBI Taxonomy" id="424799"/>
    <lineage>
        <taxon>Bacteria</taxon>
        <taxon>Pseudomonadati</taxon>
        <taxon>Pseudomonadota</taxon>
        <taxon>Alphaproteobacteria</taxon>
        <taxon>Acetobacterales</taxon>
        <taxon>Acetobacteraceae</taxon>
        <taxon>Neoroseomonas</taxon>
    </lineage>
</organism>
<dbReference type="SMART" id="SM00304">
    <property type="entry name" value="HAMP"/>
    <property type="match status" value="1"/>
</dbReference>
<evidence type="ECO:0008006" key="6">
    <source>
        <dbReference type="Google" id="ProtNLM"/>
    </source>
</evidence>
<evidence type="ECO:0000259" key="2">
    <source>
        <dbReference type="PROSITE" id="PS50125"/>
    </source>
</evidence>
<evidence type="ECO:0000313" key="4">
    <source>
        <dbReference type="EMBL" id="MBR0652269.1"/>
    </source>
</evidence>
<dbReference type="PROSITE" id="PS50125">
    <property type="entry name" value="GUANYLATE_CYCLASE_2"/>
    <property type="match status" value="1"/>
</dbReference>
<dbReference type="CDD" id="cd18773">
    <property type="entry name" value="PDC1_HK_sensor"/>
    <property type="match status" value="1"/>
</dbReference>
<name>A0ABS5EMM1_9PROT</name>
<dbReference type="SMART" id="SM00044">
    <property type="entry name" value="CYCc"/>
    <property type="match status" value="1"/>
</dbReference>
<dbReference type="EMBL" id="JAAEDI010000026">
    <property type="protein sequence ID" value="MBR0652269.1"/>
    <property type="molecule type" value="Genomic_DNA"/>
</dbReference>
<sequence>MRLQPRLNFTVTILTAFSLVFIAAIAAVVAGFREAGDRAAREAAEHHLGTAAAAAAANGRGLIHPLLGHAAVLARMPPGQAAVPGPALAALMAEAPLSAVSIVLPDGALDQVLRLAALPDGAAPVPRPAGATFAARRISAATGEAERWTYLDAQGRALGEAQRRRLPGDPRRMSWVLQAAEPGVHVSTLYDLPVTGRPGLTVAHGLPGGGAVGLDVPLDELGRFLAGSRVSPGGLTVLFTEDGILLADQDPGRVTQAGPTAWTTLAASGDAALTALWRAFAEGRLAEGGTGVLEIGGDEYLAHLAGVQEFVAPRVLVGVLAPLDDFTGGIESGIRIGTLFGLGALLLGLGGLGIVAWRVARPLGTLTREAEAIRRLDLTQPLKLTTHISEVERLADAMAGMKNALRLFSVYVPRDLVRKLMAEGAEAELGGERRRITVMFSDVAGFTSIAERMDPETLMQVTSTYFQALTDDLLRNQATIDKYIGDAVMAIWNAPKRDLAHAMHGCRAALRARHLTQQLEDAFEARGWPRLHTRYGLHTGDAVVGNVGSSDRMAYTAIGSMVNLASRLEGMNKVYGTQILVSEQTRLAAGNAFVFRPVDLVLAKGASEPIEIHELLGVALPAEGGDEPILAGRAQVARLPAWNEAVRYWRAGQFREALAALREAGDPATDPLLATYATRLARHPDGPPAGWSPVTRLESK</sequence>
<evidence type="ECO:0000313" key="5">
    <source>
        <dbReference type="Proteomes" id="UP000698752"/>
    </source>
</evidence>